<reference evidence="2 3" key="1">
    <citation type="submission" date="2021-06" db="EMBL/GenBank/DDBJ databases">
        <authorList>
            <person name="Kallberg Y."/>
            <person name="Tangrot J."/>
            <person name="Rosling A."/>
        </authorList>
    </citation>
    <scope>NUCLEOTIDE SEQUENCE [LARGE SCALE GENOMIC DNA]</scope>
    <source>
        <strain evidence="2 3">120-4 pot B 10/14</strain>
    </source>
</reference>
<dbReference type="Gene3D" id="1.10.287.1490">
    <property type="match status" value="1"/>
</dbReference>
<evidence type="ECO:0000313" key="3">
    <source>
        <dbReference type="Proteomes" id="UP000789901"/>
    </source>
</evidence>
<evidence type="ECO:0000313" key="2">
    <source>
        <dbReference type="EMBL" id="CAG8765149.1"/>
    </source>
</evidence>
<organism evidence="2 3">
    <name type="scientific">Gigaspora margarita</name>
    <dbReference type="NCBI Taxonomy" id="4874"/>
    <lineage>
        <taxon>Eukaryota</taxon>
        <taxon>Fungi</taxon>
        <taxon>Fungi incertae sedis</taxon>
        <taxon>Mucoromycota</taxon>
        <taxon>Glomeromycotina</taxon>
        <taxon>Glomeromycetes</taxon>
        <taxon>Diversisporales</taxon>
        <taxon>Gigasporaceae</taxon>
        <taxon>Gigaspora</taxon>
    </lineage>
</organism>
<dbReference type="SUPFAM" id="SSF57997">
    <property type="entry name" value="Tropomyosin"/>
    <property type="match status" value="1"/>
</dbReference>
<dbReference type="Proteomes" id="UP000789901">
    <property type="component" value="Unassembled WGS sequence"/>
</dbReference>
<gene>
    <name evidence="2" type="ORF">GMARGA_LOCUS17938</name>
</gene>
<comment type="caution">
    <text evidence="2">The sequence shown here is derived from an EMBL/GenBank/DDBJ whole genome shotgun (WGS) entry which is preliminary data.</text>
</comment>
<protein>
    <submittedName>
        <fullName evidence="2">3934_t:CDS:1</fullName>
    </submittedName>
</protein>
<keyword evidence="1" id="KW-0175">Coiled coil</keyword>
<accession>A0ABN7VFL0</accession>
<feature type="coiled-coil region" evidence="1">
    <location>
        <begin position="88"/>
        <end position="189"/>
    </location>
</feature>
<evidence type="ECO:0000256" key="1">
    <source>
        <dbReference type="SAM" id="Coils"/>
    </source>
</evidence>
<sequence>MSHCDNCKSEKTKGRRIEICSDCRFEVRQQRKSAEKEVLEQAREARVMEGNFLDGIVFNPNNPRHQANIRNALLARGQENIIADTEQEQINEKSLRELKNQIDDVKTQLPQIKNQVNQTQSDLTELKTETKSNLNQLKDGQEQQENKIKIVENEVEELTNKVDNLKTRQQDTQNQVNQLEARLTTWEKT</sequence>
<dbReference type="EMBL" id="CAJVQB010013896">
    <property type="protein sequence ID" value="CAG8765149.1"/>
    <property type="molecule type" value="Genomic_DNA"/>
</dbReference>
<name>A0ABN7VFL0_GIGMA</name>
<keyword evidence="3" id="KW-1185">Reference proteome</keyword>
<proteinExistence type="predicted"/>